<keyword evidence="2" id="KW-1185">Reference proteome</keyword>
<evidence type="ECO:0000313" key="2">
    <source>
        <dbReference type="Proteomes" id="UP000525298"/>
    </source>
</evidence>
<dbReference type="EMBL" id="JACDUS010000019">
    <property type="protein sequence ID" value="MBA2883203.1"/>
    <property type="molecule type" value="Genomic_DNA"/>
</dbReference>
<reference evidence="1 2" key="1">
    <citation type="submission" date="2020-07" db="EMBL/GenBank/DDBJ databases">
        <title>Genomic Encyclopedia of Type Strains, Phase IV (KMG-IV): sequencing the most valuable type-strain genomes for metagenomic binning, comparative biology and taxonomic classification.</title>
        <authorList>
            <person name="Goeker M."/>
        </authorList>
    </citation>
    <scope>NUCLEOTIDE SEQUENCE [LARGE SCALE GENOMIC DNA]</scope>
    <source>
        <strain evidence="1 2">DSM 17721</strain>
    </source>
</reference>
<sequence>MKKLSFLFILVLAIYIILPSPFAFGWAVDNHADISEEAARHSVLGEGYGDFVKTGVGLRNGLDENLEHNNKEEKSVINWLKHGAKNEDAKCGEDSDVSCQYYWGRFNHHFHNPLKIWDNAGLSDFWIGDSSLLWAQEDSQTWSWNNIRDFYYEALTSTELGWKERRSGLADVFMGIGHQLHLVQDKAVPCHARNDSHSEETFVPDFIQRLGGGLYFESWAADKNNRNLVKNLAKNQIKPALDLQDKIEEKLPVAKFIDTNTYDGTNPSASLSIGLSEFTNPNFFSSDTIFTEEYDQDHKHYFPYPRKSDTNIQDFIDELPGIKILTDSGDTEFVISMKSDRMEIEHFVQPTYHTRALTGNYPIYWKTFYLSEKCHEDYAEKLVPRASGYSAELINYFFRGSIDISLPESGVYAMLDSDVDRSDYDSAENVFDSIMLRAKNTSLFDEELSDGKILLVIEYRTVLEYPFQSFYDLWIDSGYLPEYSEYHYTVVESGRRSIPDSLVEIEFDLNHDPIPLNAVDLSLYLVYRGELGAEENGVAVGYKNLSEPTPFAVYNTCDQICINEEWYEAGSDEAVDIVDENGDGFANPYYCDENDICYEAEHDVYQHGAEEICIAFHPTDIPRAADCESTNEKNGEIFITSLEPGEHYRFFLLSDDEYGFTVNKANYVVPENHCPPGFPYPDYGWTHEKFTGGTYTGPGTIHGTSTEGNNVLPLFHEVYNTESTMAYWLFNSEYPPDASDEGECRCEFGNL</sequence>
<comment type="caution">
    <text evidence="1">The sequence shown here is derived from an EMBL/GenBank/DDBJ whole genome shotgun (WGS) entry which is preliminary data.</text>
</comment>
<dbReference type="AlphaFoldDB" id="A0A7W0HMC3"/>
<organism evidence="1 2">
    <name type="scientific">Desulfosalsimonas propionicica</name>
    <dbReference type="NCBI Taxonomy" id="332175"/>
    <lineage>
        <taxon>Bacteria</taxon>
        <taxon>Pseudomonadati</taxon>
        <taxon>Thermodesulfobacteriota</taxon>
        <taxon>Desulfobacteria</taxon>
        <taxon>Desulfobacterales</taxon>
        <taxon>Desulfosalsimonadaceae</taxon>
        <taxon>Desulfosalsimonas</taxon>
    </lineage>
</organism>
<protein>
    <submittedName>
        <fullName evidence="1">Uncharacterized protein</fullName>
    </submittedName>
</protein>
<gene>
    <name evidence="1" type="ORF">HNR65_003565</name>
</gene>
<dbReference type="InterPro" id="IPR008947">
    <property type="entry name" value="PLipase_C/P1_nuclease_dom_sf"/>
</dbReference>
<name>A0A7W0HMC3_9BACT</name>
<dbReference type="RefSeq" id="WP_181552809.1">
    <property type="nucleotide sequence ID" value="NZ_JACDUS010000019.1"/>
</dbReference>
<dbReference type="Proteomes" id="UP000525298">
    <property type="component" value="Unassembled WGS sequence"/>
</dbReference>
<dbReference type="Gene3D" id="1.10.575.10">
    <property type="entry name" value="P1 Nuclease"/>
    <property type="match status" value="1"/>
</dbReference>
<dbReference type="GO" id="GO:0016788">
    <property type="term" value="F:hydrolase activity, acting on ester bonds"/>
    <property type="evidence" value="ECO:0007669"/>
    <property type="project" value="InterPro"/>
</dbReference>
<proteinExistence type="predicted"/>
<accession>A0A7W0HMC3</accession>
<evidence type="ECO:0000313" key="1">
    <source>
        <dbReference type="EMBL" id="MBA2883203.1"/>
    </source>
</evidence>